<dbReference type="InterPro" id="IPR011006">
    <property type="entry name" value="CheY-like_superfamily"/>
</dbReference>
<dbReference type="SMART" id="SM00448">
    <property type="entry name" value="REC"/>
    <property type="match status" value="1"/>
</dbReference>
<dbReference type="PROSITE" id="PS50110">
    <property type="entry name" value="RESPONSE_REGULATORY"/>
    <property type="match status" value="1"/>
</dbReference>
<dbReference type="eggNOG" id="COG2204">
    <property type="taxonomic scope" value="Bacteria"/>
</dbReference>
<dbReference type="NCBIfam" id="TIGR00229">
    <property type="entry name" value="sensory_box"/>
    <property type="match status" value="1"/>
</dbReference>
<evidence type="ECO:0000256" key="2">
    <source>
        <dbReference type="ARBA" id="ARBA00012438"/>
    </source>
</evidence>
<protein>
    <recommendedName>
        <fullName evidence="2">histidine kinase</fullName>
        <ecNumber evidence="2">2.7.13.3</ecNumber>
    </recommendedName>
</protein>
<dbReference type="InterPro" id="IPR003594">
    <property type="entry name" value="HATPase_dom"/>
</dbReference>
<evidence type="ECO:0000256" key="5">
    <source>
        <dbReference type="ARBA" id="ARBA00022741"/>
    </source>
</evidence>
<evidence type="ECO:0000256" key="6">
    <source>
        <dbReference type="ARBA" id="ARBA00022777"/>
    </source>
</evidence>
<dbReference type="PROSITE" id="PS50109">
    <property type="entry name" value="HIS_KIN"/>
    <property type="match status" value="1"/>
</dbReference>
<dbReference type="SUPFAM" id="SSF55785">
    <property type="entry name" value="PYP-like sensor domain (PAS domain)"/>
    <property type="match status" value="1"/>
</dbReference>
<evidence type="ECO:0000313" key="15">
    <source>
        <dbReference type="Proteomes" id="UP000010471"/>
    </source>
</evidence>
<reference evidence="14 15" key="1">
    <citation type="submission" date="2012-06" db="EMBL/GenBank/DDBJ databases">
        <title>Finished chromosome of genome of Microcoleus sp. PCC 7113.</title>
        <authorList>
            <consortium name="US DOE Joint Genome Institute"/>
            <person name="Gugger M."/>
            <person name="Coursin T."/>
            <person name="Rippka R."/>
            <person name="Tandeau De Marsac N."/>
            <person name="Huntemann M."/>
            <person name="Wei C.-L."/>
            <person name="Han J."/>
            <person name="Detter J.C."/>
            <person name="Han C."/>
            <person name="Tapia R."/>
            <person name="Chen A."/>
            <person name="Kyrpides N."/>
            <person name="Mavromatis K."/>
            <person name="Markowitz V."/>
            <person name="Szeto E."/>
            <person name="Ivanova N."/>
            <person name="Pagani I."/>
            <person name="Pati A."/>
            <person name="Goodwin L."/>
            <person name="Nordberg H.P."/>
            <person name="Cantor M.N."/>
            <person name="Hua S.X."/>
            <person name="Woyke T."/>
            <person name="Kerfeld C.A."/>
        </authorList>
    </citation>
    <scope>NUCLEOTIDE SEQUENCE [LARGE SCALE GENOMIC DNA]</scope>
    <source>
        <strain evidence="14 15">PCC 7113</strain>
    </source>
</reference>
<dbReference type="Pfam" id="PF00512">
    <property type="entry name" value="HisKA"/>
    <property type="match status" value="1"/>
</dbReference>
<keyword evidence="7" id="KW-0067">ATP-binding</keyword>
<dbReference type="HOGENOM" id="CLU_000445_114_57_3"/>
<keyword evidence="10" id="KW-0175">Coiled coil</keyword>
<dbReference type="SUPFAM" id="SSF55874">
    <property type="entry name" value="ATPase domain of HSP90 chaperone/DNA topoisomerase II/histidine kinase"/>
    <property type="match status" value="1"/>
</dbReference>
<dbReference type="OrthoDB" id="437650at2"/>
<dbReference type="CDD" id="cd00075">
    <property type="entry name" value="HATPase"/>
    <property type="match status" value="1"/>
</dbReference>
<dbReference type="PANTHER" id="PTHR43711">
    <property type="entry name" value="TWO-COMPONENT HISTIDINE KINASE"/>
    <property type="match status" value="1"/>
</dbReference>
<dbReference type="PROSITE" id="PS50112">
    <property type="entry name" value="PAS"/>
    <property type="match status" value="1"/>
</dbReference>
<evidence type="ECO:0000256" key="10">
    <source>
        <dbReference type="SAM" id="Coils"/>
    </source>
</evidence>
<feature type="coiled-coil region" evidence="10">
    <location>
        <begin position="115"/>
        <end position="151"/>
    </location>
</feature>
<dbReference type="STRING" id="1173027.Mic7113_5684"/>
<dbReference type="InterPro" id="IPR001789">
    <property type="entry name" value="Sig_transdc_resp-reg_receiver"/>
</dbReference>
<dbReference type="InterPro" id="IPR035965">
    <property type="entry name" value="PAS-like_dom_sf"/>
</dbReference>
<evidence type="ECO:0000256" key="3">
    <source>
        <dbReference type="ARBA" id="ARBA00022553"/>
    </source>
</evidence>
<gene>
    <name evidence="14" type="ORF">Mic7113_5684</name>
</gene>
<dbReference type="InterPro" id="IPR036890">
    <property type="entry name" value="HATPase_C_sf"/>
</dbReference>
<evidence type="ECO:0000259" key="13">
    <source>
        <dbReference type="PROSITE" id="PS50112"/>
    </source>
</evidence>
<organism evidence="14 15">
    <name type="scientific">Allocoleopsis franciscana PCC 7113</name>
    <dbReference type="NCBI Taxonomy" id="1173027"/>
    <lineage>
        <taxon>Bacteria</taxon>
        <taxon>Bacillati</taxon>
        <taxon>Cyanobacteriota</taxon>
        <taxon>Cyanophyceae</taxon>
        <taxon>Coleofasciculales</taxon>
        <taxon>Coleofasciculaceae</taxon>
        <taxon>Allocoleopsis</taxon>
        <taxon>Allocoleopsis franciscana</taxon>
    </lineage>
</organism>
<dbReference type="CDD" id="cd00082">
    <property type="entry name" value="HisKA"/>
    <property type="match status" value="1"/>
</dbReference>
<dbReference type="InterPro" id="IPR003661">
    <property type="entry name" value="HisK_dim/P_dom"/>
</dbReference>
<dbReference type="GO" id="GO:0005524">
    <property type="term" value="F:ATP binding"/>
    <property type="evidence" value="ECO:0007669"/>
    <property type="project" value="UniProtKB-KW"/>
</dbReference>
<keyword evidence="4" id="KW-0808">Transferase</keyword>
<dbReference type="Gene3D" id="3.30.450.20">
    <property type="entry name" value="PAS domain"/>
    <property type="match status" value="1"/>
</dbReference>
<feature type="domain" description="Histidine kinase" evidence="11">
    <location>
        <begin position="303"/>
        <end position="519"/>
    </location>
</feature>
<dbReference type="Pfam" id="PF00072">
    <property type="entry name" value="Response_reg"/>
    <property type="match status" value="1"/>
</dbReference>
<keyword evidence="6" id="KW-0418">Kinase</keyword>
<dbReference type="EMBL" id="CP003630">
    <property type="protein sequence ID" value="AFZ21310.1"/>
    <property type="molecule type" value="Genomic_DNA"/>
</dbReference>
<keyword evidence="5" id="KW-0547">Nucleotide-binding</keyword>
<keyword evidence="3 9" id="KW-0597">Phosphoprotein</keyword>
<dbReference type="Proteomes" id="UP000010471">
    <property type="component" value="Chromosome"/>
</dbReference>
<evidence type="ECO:0000256" key="7">
    <source>
        <dbReference type="ARBA" id="ARBA00022840"/>
    </source>
</evidence>
<evidence type="ECO:0000313" key="14">
    <source>
        <dbReference type="EMBL" id="AFZ21310.1"/>
    </source>
</evidence>
<dbReference type="SUPFAM" id="SSF47384">
    <property type="entry name" value="Homodimeric domain of signal transducing histidine kinase"/>
    <property type="match status" value="1"/>
</dbReference>
<evidence type="ECO:0000259" key="11">
    <source>
        <dbReference type="PROSITE" id="PS50109"/>
    </source>
</evidence>
<dbReference type="Gene3D" id="3.30.565.10">
    <property type="entry name" value="Histidine kinase-like ATPase, C-terminal domain"/>
    <property type="match status" value="1"/>
</dbReference>
<dbReference type="AlphaFoldDB" id="K9WLM0"/>
<dbReference type="Gene3D" id="1.10.287.130">
    <property type="match status" value="1"/>
</dbReference>
<evidence type="ECO:0000256" key="4">
    <source>
        <dbReference type="ARBA" id="ARBA00022679"/>
    </source>
</evidence>
<dbReference type="CDD" id="cd00130">
    <property type="entry name" value="PAS"/>
    <property type="match status" value="1"/>
</dbReference>
<keyword evidence="8" id="KW-0902">Two-component regulatory system</keyword>
<dbReference type="InterPro" id="IPR050736">
    <property type="entry name" value="Sensor_HK_Regulatory"/>
</dbReference>
<dbReference type="KEGG" id="mic:Mic7113_5684"/>
<evidence type="ECO:0000256" key="1">
    <source>
        <dbReference type="ARBA" id="ARBA00000085"/>
    </source>
</evidence>
<evidence type="ECO:0000256" key="8">
    <source>
        <dbReference type="ARBA" id="ARBA00023012"/>
    </source>
</evidence>
<dbReference type="InterPro" id="IPR013655">
    <property type="entry name" value="PAS_fold_3"/>
</dbReference>
<dbReference type="PANTHER" id="PTHR43711:SF26">
    <property type="entry name" value="SENSOR HISTIDINE KINASE RCSC"/>
    <property type="match status" value="1"/>
</dbReference>
<dbReference type="SMART" id="SM00387">
    <property type="entry name" value="HATPase_c"/>
    <property type="match status" value="1"/>
</dbReference>
<name>K9WLM0_9CYAN</name>
<dbReference type="FunFam" id="3.30.565.10:FF:000037">
    <property type="entry name" value="Hybrid sensor histidine kinase/response regulator"/>
    <property type="match status" value="1"/>
</dbReference>
<dbReference type="PRINTS" id="PR00344">
    <property type="entry name" value="BCTRLSENSOR"/>
</dbReference>
<dbReference type="Pfam" id="PF08447">
    <property type="entry name" value="PAS_3"/>
    <property type="match status" value="1"/>
</dbReference>
<comment type="catalytic activity">
    <reaction evidence="1">
        <text>ATP + protein L-histidine = ADP + protein N-phospho-L-histidine.</text>
        <dbReference type="EC" id="2.7.13.3"/>
    </reaction>
</comment>
<dbReference type="PATRIC" id="fig|1173027.3.peg.6301"/>
<dbReference type="SMART" id="SM00091">
    <property type="entry name" value="PAS"/>
    <property type="match status" value="1"/>
</dbReference>
<accession>K9WLM0</accession>
<dbReference type="InterPro" id="IPR004358">
    <property type="entry name" value="Sig_transdc_His_kin-like_C"/>
</dbReference>
<dbReference type="CDD" id="cd00156">
    <property type="entry name" value="REC"/>
    <property type="match status" value="1"/>
</dbReference>
<evidence type="ECO:0000256" key="9">
    <source>
        <dbReference type="PROSITE-ProRule" id="PRU00169"/>
    </source>
</evidence>
<dbReference type="SMART" id="SM00388">
    <property type="entry name" value="HisKA"/>
    <property type="match status" value="1"/>
</dbReference>
<feature type="domain" description="PAS" evidence="13">
    <location>
        <begin position="141"/>
        <end position="211"/>
    </location>
</feature>
<evidence type="ECO:0000259" key="12">
    <source>
        <dbReference type="PROSITE" id="PS50110"/>
    </source>
</evidence>
<dbReference type="InterPro" id="IPR036097">
    <property type="entry name" value="HisK_dim/P_sf"/>
</dbReference>
<dbReference type="RefSeq" id="WP_015185443.1">
    <property type="nucleotide sequence ID" value="NC_019738.1"/>
</dbReference>
<keyword evidence="15" id="KW-1185">Reference proteome</keyword>
<feature type="domain" description="Response regulatory" evidence="12">
    <location>
        <begin position="7"/>
        <end position="123"/>
    </location>
</feature>
<dbReference type="Gene3D" id="3.40.50.2300">
    <property type="match status" value="1"/>
</dbReference>
<dbReference type="GO" id="GO:0000155">
    <property type="term" value="F:phosphorelay sensor kinase activity"/>
    <property type="evidence" value="ECO:0007669"/>
    <property type="project" value="InterPro"/>
</dbReference>
<dbReference type="Pfam" id="PF02518">
    <property type="entry name" value="HATPase_c"/>
    <property type="match status" value="1"/>
</dbReference>
<dbReference type="InterPro" id="IPR005467">
    <property type="entry name" value="His_kinase_dom"/>
</dbReference>
<proteinExistence type="predicted"/>
<dbReference type="InterPro" id="IPR000014">
    <property type="entry name" value="PAS"/>
</dbReference>
<sequence length="535" mass="60425">MMHRPLRVLLVEDSEDDAELLAYELECSGYELIYERVDTASTMNAALDQQTWDIIIADYTLPSFSAPAALTLLQERQLDLPFIIVSGTIGEDIAVAAMKAGAHDYLMKGKLARLAPTIERELREASERRKRREAEQAVRQNEERFRALIENALDIITVVNADGIIDYESPSVERVLGYKPEELTGKNIFDYIHTEDRVNLAHTLNQVIQSSNLTLSIEFRFQHQDGSWRILEAVGKHLLERDSGSPFINYNKVELESSNIPTRKSSIVLNSRDITERKRAEEIRNTLLRERELSEARFNFVSMMSHEFRNPLTRIRVSSELLKNFKDKTTETQQERCLNNLESAAREMTQLLEDILIITRAEVGKLNLNLNNCNLADFCSNLVEEMQIDAGGKYRLLLTIQGECNPACLDENLLKHILVNLLSNAIKYSPEGGNIWFELSCQNDQAVFQVQDQGIGIPMDDQQQLFESFHRGRNVGKIPGTGLGLSIVKRFVDLHGGKISIKSNVGVGTTFTVILPLNSHQSIGGQLDAKQCHAL</sequence>
<feature type="modified residue" description="4-aspartylphosphate" evidence="9">
    <location>
        <position position="58"/>
    </location>
</feature>
<dbReference type="SUPFAM" id="SSF52172">
    <property type="entry name" value="CheY-like"/>
    <property type="match status" value="1"/>
</dbReference>
<dbReference type="EC" id="2.7.13.3" evidence="2"/>
<dbReference type="eggNOG" id="COG2205">
    <property type="taxonomic scope" value="Bacteria"/>
</dbReference>